<dbReference type="AlphaFoldDB" id="A0A142BEC2"/>
<evidence type="ECO:0000259" key="3">
    <source>
        <dbReference type="PROSITE" id="PS50802"/>
    </source>
</evidence>
<dbReference type="EMBL" id="CP013251">
    <property type="protein sequence ID" value="AMO57098.1"/>
    <property type="molecule type" value="Genomic_DNA"/>
</dbReference>
<evidence type="ECO:0000313" key="5">
    <source>
        <dbReference type="Proteomes" id="UP000071065"/>
    </source>
</evidence>
<reference evidence="4 5" key="1">
    <citation type="journal article" date="2016" name="Front. Microbiol.">
        <title>Genomic Insight into the Host-Endosymbiont Relationship of Endozoicomonas montiporae CL-33(T) with its Coral Host.</title>
        <authorList>
            <person name="Ding J.-Y."/>
            <person name="Shiu J.-H."/>
            <person name="Chen W.-M."/>
            <person name="Chiang Y.-R."/>
            <person name="Tang S.-L."/>
        </authorList>
    </citation>
    <scope>NUCLEOTIDE SEQUENCE [LARGE SCALE GENOMIC DNA]</scope>
    <source>
        <strain evidence="4 5">CL-33</strain>
    </source>
</reference>
<feature type="coiled-coil region" evidence="1">
    <location>
        <begin position="310"/>
        <end position="344"/>
    </location>
</feature>
<sequence>MELHYFSLMQHYPDRFPTLAKQEPPSDRSRLIPAKSLESLLSLALPDVFNNLSEILKHSPTSRDYRTICQIATHVMWAYHLLILSWERRTQYNSGVALTLPVLNEKKSDELTLANPNFAIYLEVLIQLYDFLNTHNRHRNRTNEDDFLLVVQPNLFDVLNFVTLMPWLTEDVDHLELLTMRMLLWDIRLQQETDNYDRRKEIYSMLLQLRLAGRCPDQLLSDARTLRLRGLVDPEDEQLNQLHDKLVAATKESQSDLEKKLKMLFKRYKGSEIVDADMFVSLGDMLDIIDHESWQREEEFDAAEKEKLRKQQLTRSEELAKQNAAELLNQVEKEKLARRRQKHQKQLLKQLQVKGKVQARAGAVDSDKDAQAAQPSQSAEATPDPRDEKYRQAITALLKKNYSETRQKAEELLQLNQSSLQRAWAELLMAESWISEHANLINMINYWYERLDQHHQQLENWLNSDTSGEDFPILARTVKNRLTPLGFKIPQAQAITDSPEYFQALEHFDNVLDILIEEYSRTETDELNTLLDMLNDNYVEIDDLPEKVGRLKRQLMNISEHRRQHIRSLGRQGGSGESIESIVYKQLKALTEPALMPSDESKQKRREQISQLTVAYQPDAAMAQNMSGLSVEAPVQPTVQLIPTGELPGQLQYGPVMPEQQAIPPMQAAGQPPVGNPQHSFITGNSSLPMLPQPRVHMAQQGMQTGYYVSNVMPQTHPAPPVIKPAVNTAVNGAVPVFPAVPLQTVRVLTPAEIAAHRFMANYQRINSPGDNFCLFHALANWFQANPTANVWNFSTNGHELFEQIKQLVKERLRFHPDNMAMQNLQQLLGQPQGPEMWAGTDDLVPGVLVELLNLPVLIFANNFLQPELHGQQNNVQAQLHTVEGTIEYVALENLEQAIFNIQQLHQQLIILQHEHHVVTLHNGQSLIQQGVDHWNLMLPNHQNPFGAAPPPDCQTCTIPSTSM</sequence>
<evidence type="ECO:0000313" key="4">
    <source>
        <dbReference type="EMBL" id="AMO57098.1"/>
    </source>
</evidence>
<evidence type="ECO:0000256" key="2">
    <source>
        <dbReference type="SAM" id="MobiDB-lite"/>
    </source>
</evidence>
<feature type="compositionally biased region" description="Low complexity" evidence="2">
    <location>
        <begin position="371"/>
        <end position="381"/>
    </location>
</feature>
<dbReference type="PATRIC" id="fig|570277.3.peg.3310"/>
<name>A0A142BEC2_9GAMM</name>
<gene>
    <name evidence="4" type="ORF">EZMO1_3082</name>
</gene>
<evidence type="ECO:0000256" key="1">
    <source>
        <dbReference type="SAM" id="Coils"/>
    </source>
</evidence>
<organism evidence="4 5">
    <name type="scientific">Endozoicomonas montiporae CL-33</name>
    <dbReference type="NCBI Taxonomy" id="570277"/>
    <lineage>
        <taxon>Bacteria</taxon>
        <taxon>Pseudomonadati</taxon>
        <taxon>Pseudomonadota</taxon>
        <taxon>Gammaproteobacteria</taxon>
        <taxon>Oceanospirillales</taxon>
        <taxon>Endozoicomonadaceae</taxon>
        <taxon>Endozoicomonas</taxon>
    </lineage>
</organism>
<proteinExistence type="predicted"/>
<feature type="region of interest" description="Disordered" evidence="2">
    <location>
        <begin position="359"/>
        <end position="388"/>
    </location>
</feature>
<dbReference type="PROSITE" id="PS50802">
    <property type="entry name" value="OTU"/>
    <property type="match status" value="1"/>
</dbReference>
<protein>
    <recommendedName>
        <fullName evidence="3">OTU domain-containing protein</fullName>
    </recommendedName>
</protein>
<dbReference type="RefSeq" id="WP_145912630.1">
    <property type="nucleotide sequence ID" value="NZ_CP013251.1"/>
</dbReference>
<dbReference type="Gene3D" id="3.90.70.80">
    <property type="match status" value="1"/>
</dbReference>
<feature type="domain" description="OTU" evidence="3">
    <location>
        <begin position="763"/>
        <end position="941"/>
    </location>
</feature>
<dbReference type="InterPro" id="IPR003323">
    <property type="entry name" value="OTU_dom"/>
</dbReference>
<keyword evidence="1" id="KW-0175">Coiled coil</keyword>
<accession>A0A142BEC2</accession>
<dbReference type="Proteomes" id="UP000071065">
    <property type="component" value="Chromosome"/>
</dbReference>
<dbReference type="KEGG" id="emp:EZMO1_3082"/>